<dbReference type="InterPro" id="IPR056251">
    <property type="entry name" value="Arm_rpt_dom"/>
</dbReference>
<dbReference type="PROSITE" id="PS50294">
    <property type="entry name" value="WD_REPEATS_REGION"/>
    <property type="match status" value="10"/>
</dbReference>
<accession>A0A2Z6EST7</accession>
<dbReference type="Gene3D" id="2.130.10.10">
    <property type="entry name" value="YVTN repeat-like/Quinoprotein amine dehydrogenase"/>
    <property type="match status" value="6"/>
</dbReference>
<dbReference type="PANTHER" id="PTHR44019:SF8">
    <property type="entry name" value="POC1 CENTRIOLAR PROTEIN HOMOLOG"/>
    <property type="match status" value="1"/>
</dbReference>
<dbReference type="InterPro" id="IPR001680">
    <property type="entry name" value="WD40_rpt"/>
</dbReference>
<organism evidence="5 6">
    <name type="scientific">Mycoavidus cysteinexigens</name>
    <dbReference type="NCBI Taxonomy" id="1553431"/>
    <lineage>
        <taxon>Bacteria</taxon>
        <taxon>Pseudomonadati</taxon>
        <taxon>Pseudomonadota</taxon>
        <taxon>Betaproteobacteria</taxon>
        <taxon>Burkholderiales</taxon>
        <taxon>Burkholderiaceae</taxon>
        <taxon>Mycoavidus</taxon>
    </lineage>
</organism>
<gene>
    <name evidence="5" type="ORF">MCB1EB_0314</name>
</gene>
<dbReference type="Pfam" id="PF05729">
    <property type="entry name" value="NACHT"/>
    <property type="match status" value="1"/>
</dbReference>
<dbReference type="SMART" id="SM00320">
    <property type="entry name" value="WD40"/>
    <property type="match status" value="14"/>
</dbReference>
<dbReference type="InterPro" id="IPR027417">
    <property type="entry name" value="P-loop_NTPase"/>
</dbReference>
<dbReference type="Proteomes" id="UP000282597">
    <property type="component" value="Chromosome"/>
</dbReference>
<reference evidence="5 6" key="1">
    <citation type="journal article" date="2018" name="Microbes Environ.">
        <title>Comparative Genomic Insights into Endofungal Lifestyles of Two Bacterial Endosymbionts, Mycoavidus cysteinexigens and Burkholderia rhizoxinica.</title>
        <authorList>
            <person name="Sharmin D."/>
            <person name="Guo Y."/>
            <person name="Nishizawa T."/>
            <person name="Ohshima S."/>
            <person name="Sato Y."/>
            <person name="Takashima Y."/>
            <person name="Narisawa K."/>
            <person name="Ohta H."/>
        </authorList>
    </citation>
    <scope>NUCLEOTIDE SEQUENCE [LARGE SCALE GENOMIC DNA]</scope>
    <source>
        <strain evidence="5 6">B1-EB</strain>
    </source>
</reference>
<dbReference type="Gene3D" id="3.40.50.300">
    <property type="entry name" value="P-loop containing nucleotide triphosphate hydrolases"/>
    <property type="match status" value="1"/>
</dbReference>
<evidence type="ECO:0000259" key="3">
    <source>
        <dbReference type="Pfam" id="PF05729"/>
    </source>
</evidence>
<dbReference type="SUPFAM" id="SSF141571">
    <property type="entry name" value="Pentapeptide repeat-like"/>
    <property type="match status" value="1"/>
</dbReference>
<evidence type="ECO:0000313" key="5">
    <source>
        <dbReference type="EMBL" id="BBE08475.1"/>
    </source>
</evidence>
<dbReference type="Pfam" id="PF23948">
    <property type="entry name" value="ARM_5"/>
    <property type="match status" value="1"/>
</dbReference>
<dbReference type="Gene3D" id="2.160.20.80">
    <property type="entry name" value="E3 ubiquitin-protein ligase SopA"/>
    <property type="match status" value="1"/>
</dbReference>
<evidence type="ECO:0000313" key="6">
    <source>
        <dbReference type="Proteomes" id="UP000282597"/>
    </source>
</evidence>
<dbReference type="InterPro" id="IPR020472">
    <property type="entry name" value="WD40_PAC1"/>
</dbReference>
<protein>
    <submittedName>
        <fullName evidence="5">HNWD1 protein</fullName>
    </submittedName>
</protein>
<keyword evidence="1" id="KW-0853">WD repeat</keyword>
<dbReference type="PANTHER" id="PTHR44019">
    <property type="entry name" value="WD REPEAT-CONTAINING PROTEIN 55"/>
    <property type="match status" value="1"/>
</dbReference>
<name>A0A2Z6EST7_9BURK</name>
<dbReference type="InterPro" id="IPR050505">
    <property type="entry name" value="WDR55/POC1"/>
</dbReference>
<dbReference type="InterPro" id="IPR015943">
    <property type="entry name" value="WD40/YVTN_repeat-like_dom_sf"/>
</dbReference>
<keyword evidence="2" id="KW-0677">Repeat</keyword>
<dbReference type="Pfam" id="PF00805">
    <property type="entry name" value="Pentapeptide"/>
    <property type="match status" value="1"/>
</dbReference>
<dbReference type="KEGG" id="mcys:MCB1EB_0314"/>
<evidence type="ECO:0000259" key="4">
    <source>
        <dbReference type="Pfam" id="PF23948"/>
    </source>
</evidence>
<sequence length="1887" mass="211627">MWISYTAAINAFNSASEAGAKDIQAGLARAYLKRGEIVSTFDPSKLENIQSQLIQAYFKLGENIPNERNLSYLRCLARKDFEKAEQYGSDEATAILKDIQFRQAEVITSRYFTNELPLTSVEDAVVKQQHEIKNTRHLAYCWHSHTSDEQKETLCALALKILTAANNLTGSDNLGHSQEIAPLAAIPDKKIYDRWTNIMITALSGKGMLNQPALRGLEVILRNLPLSWLNAQQVEMSLVRLLETLNGIFKSNPWGSTESLQVLLQTTSQLLDTIFRVGIKFGISRKGLRDSLNKSLADLRGKYSTDPELTFQVDYARQALERIPNDESALKEAATRAYDALITALSIKAIIASVAKNGVAFHYAVENASKAGDIPNAVAALTSFNAADAKTALPILKEIGTNMRQALRNRTVARPWYTALQFIDVCFLEQGWLFEFESFFHEYLNVDDENFLQGLCQRLEYIVGRQYSEAQRLEKRAQFLENRTQLLAPLASEARDRAQQVKKVAQQATKFLSDFMLPKNNRVVQQATLNTLKRLKAELPELLEELPEILKQVRTADDGASVQKAEVTPAWHADWYTPPTELLKKQLGESAELTLGPKLQELRKAFLQTTEDIIIAKDNTIVAKDELYEKPDCTLINQNQRLALESKDDKIGEINSFLTSPEARVLLLLGGTGSGKTQFGRHLARRLWDEYSAAIEQDDYSRPIPLFIDLPKLNPNSSVSPGNFISTYLTNQGLEAQFKDLRKDERRFVFILDGYDEFASFSPTFYADNELGQWTHAKIIISSRREYLGTDNYRDSFLPPSTYESQRPSDQFLKEFHLAPFSDEMIERYIENYVTKSKQDASLIEQYKEKLLNGSPELKKLISNPLLLNMALTVFKTPESIDNTITRIGLYDKFMEYWFDRECKSLGNNPNLKERDFFIKNLFKNFSKRVKTSAQDFAIGIYKEKKETQGVVKYSTVKEPPSWCKNFLNPDDVKNSLLRRSIPLNHQIIQEEGLLETYQYEQYQFKHKSFLDYFVAEALWESCVLQATEMEPLFNQLNLVKDPGVLDFLAERVQQKPALIDLLVDLINLSKSDDKSGDEFHIAAANALTILVRAEVQLSGRDFNAIHARGADLSYGVFDHTKFERADLSEVQLRGAWLRKVNLAGADLAGVNFGEKPRLQPGVIVKACCYSPDGAWLAIATNNRVQLYCTETLELQPIVREHRGDTVVTSVAFSRNGQWLASGGTDCAVRLWSVKPDAKGSSSAFKFIGHEDWVLSVAFSPNNKWLASGSADHTVKLWSVEPDAEGFRLGFTFKGHTHSVKSVAFSSPKGKWLASGSYDKSIKLWSVKPDGVESEAFLPGDQRSASSSEDKPIKLKGIGEDTFEGYHNEENERYRYPTRRKFQYMSKGHVFGVSSVMFSPAEDNESESKWLASGSDDKTVKLWLVQDNTLKFQCTLGEHGGWVNSVAFSPNSVWLASGGEDKMIKLWSVELDADGRRLQRTFEGHTHAVTSVSFSRDSQWLASSSEDWTVRQSAVGDIERELQHTFERHANTVNSVAFSPNSIWLASGSNDKTIKLWSVGPDADGCKLQRTLEGHTDSVTSVTFSPKTESVWLASGSSDRSIRLWSVRTGSSVSPDKSNWHTHAVTSVTFSRSGEWLASGSDDKTIKLWSVQGNELELKHTFTGHENPVTSVTFSPKNEELLASGSYDYTVRLWSTKTDLFALPDTSGTHRTPLTSVTFSPNGELLLSASYDGAVKLWSVEDNRLECQCVFAESPAWVSSIAFSPDGEWLAMANAIRLVYVISFASKVCFSEIGGFAGYVYSSAWRDLLDGNARLLATGGGDGVVRLWRVIMEERKGSIIIREVRLSWASHQTVLTAVDASIDNAEYLGSNNTALLIERGAKGTPKN</sequence>
<evidence type="ECO:0000256" key="2">
    <source>
        <dbReference type="ARBA" id="ARBA00022737"/>
    </source>
</evidence>
<dbReference type="InterPro" id="IPR036322">
    <property type="entry name" value="WD40_repeat_dom_sf"/>
</dbReference>
<evidence type="ECO:0000256" key="1">
    <source>
        <dbReference type="ARBA" id="ARBA00022574"/>
    </source>
</evidence>
<dbReference type="CDD" id="cd00200">
    <property type="entry name" value="WD40"/>
    <property type="match status" value="2"/>
</dbReference>
<dbReference type="PROSITE" id="PS50082">
    <property type="entry name" value="WD_REPEATS_2"/>
    <property type="match status" value="11"/>
</dbReference>
<dbReference type="EMBL" id="AP018150">
    <property type="protein sequence ID" value="BBE08475.1"/>
    <property type="molecule type" value="Genomic_DNA"/>
</dbReference>
<feature type="domain" description="Arm-like repeat" evidence="4">
    <location>
        <begin position="131"/>
        <end position="514"/>
    </location>
</feature>
<dbReference type="SUPFAM" id="SSF50978">
    <property type="entry name" value="WD40 repeat-like"/>
    <property type="match status" value="3"/>
</dbReference>
<dbReference type="SUPFAM" id="SSF52540">
    <property type="entry name" value="P-loop containing nucleoside triphosphate hydrolases"/>
    <property type="match status" value="1"/>
</dbReference>
<feature type="domain" description="NACHT" evidence="3">
    <location>
        <begin position="664"/>
        <end position="775"/>
    </location>
</feature>
<dbReference type="PRINTS" id="PR00320">
    <property type="entry name" value="GPROTEINBRPT"/>
</dbReference>
<dbReference type="Pfam" id="PF00400">
    <property type="entry name" value="WD40"/>
    <property type="match status" value="12"/>
</dbReference>
<dbReference type="InterPro" id="IPR007111">
    <property type="entry name" value="NACHT_NTPase"/>
</dbReference>
<dbReference type="InterPro" id="IPR001646">
    <property type="entry name" value="5peptide_repeat"/>
</dbReference>
<proteinExistence type="predicted"/>
<keyword evidence="6" id="KW-1185">Reference proteome</keyword>